<proteinExistence type="predicted"/>
<dbReference type="AlphaFoldDB" id="A0A1D8ISK5"/>
<dbReference type="EMBL" id="CP017415">
    <property type="protein sequence ID" value="AOU99492.1"/>
    <property type="molecule type" value="Genomic_DNA"/>
</dbReference>
<keyword evidence="2" id="KW-1185">Reference proteome</keyword>
<reference evidence="2" key="1">
    <citation type="submission" date="2016-09" db="EMBL/GenBank/DDBJ databases">
        <title>Acidihalobacter prosperus F5.</title>
        <authorList>
            <person name="Khaleque H.N."/>
            <person name="Ramsay J.P."/>
            <person name="Kaksonen A.H."/>
            <person name="Boxall N.J."/>
            <person name="Watkin E.L.J."/>
        </authorList>
    </citation>
    <scope>NUCLEOTIDE SEQUENCE [LARGE SCALE GENOMIC DNA]</scope>
    <source>
        <strain evidence="2">F5</strain>
    </source>
</reference>
<dbReference type="Proteomes" id="UP000095401">
    <property type="component" value="Chromosome"/>
</dbReference>
<evidence type="ECO:0000313" key="1">
    <source>
        <dbReference type="EMBL" id="AOU99492.1"/>
    </source>
</evidence>
<evidence type="ECO:0000313" key="2">
    <source>
        <dbReference type="Proteomes" id="UP000095401"/>
    </source>
</evidence>
<protein>
    <submittedName>
        <fullName evidence="1">PEP-CTERM sorting domain-containing protein</fullName>
    </submittedName>
</protein>
<organism evidence="1 2">
    <name type="scientific">Acidihalobacter yilgarnensis</name>
    <dbReference type="NCBI Taxonomy" id="2819280"/>
    <lineage>
        <taxon>Bacteria</taxon>
        <taxon>Pseudomonadati</taxon>
        <taxon>Pseudomonadota</taxon>
        <taxon>Gammaproteobacteria</taxon>
        <taxon>Chromatiales</taxon>
        <taxon>Ectothiorhodospiraceae</taxon>
        <taxon>Acidihalobacter</taxon>
    </lineage>
</organism>
<gene>
    <name evidence="1" type="ORF">BI364_02800</name>
</gene>
<accession>A0A1D8ISK5</accession>
<sequence length="242" mass="24385">MVNGAGTSVVTTQVVNGQNTYNYTDAGGNAATVTVSRPNGGTPTMTSGYSSNGIALSGAVWIINPNTSAGEPIPGYNSGLTFDFSSPINAFGFEVGDWATCCMAGTRPASIQSTYGVPATGSGLWIAFDGGTATLPANALSANDNPGYAAANSYTNFIGAIDSASTFSKVTFFGDGFGEYLVAGGTLRFASVPIGSVGGGGLNVAEPSTLITWGLGLSILGFLGWRQRAAGKRIPSGHPLLA</sequence>
<name>A0A1D8ISK5_9GAMM</name>
<dbReference type="KEGG" id="aprs:BI364_02800"/>